<dbReference type="PROSITE" id="PS51257">
    <property type="entry name" value="PROKAR_LIPOPROTEIN"/>
    <property type="match status" value="1"/>
</dbReference>
<sequence length="331" mass="34747">MVRALLGLRQGIVLAVVAACAVKGQLLQNEGLVVGWEQRRRWLQSAAAAAEGATVFYCCVRRWLLRVLFLSHHRRGWPEGSRAVDEKACGGWQQRWSLAGAQRRRWRRRQRGSRQGLRLQWRIGINGGTAGIRAIEQGGGCEDHGWAASRVVTGWGVAATVTAAGVRSSKGTCDCGARARGSSGWEVSGGRRTVAGSGGGSAGQRRRSRERGVLEEARLRSTRGCGNRGSSVSATAARRGCGNRRLRETAPVVLLARARWGSEEERSPAGGAAAALVDRPGNSTDCGEGVVGGWGAAAVAAGRRAAAAGGPTGSRGVAAVVLDRFEGIGPP</sequence>
<dbReference type="Proteomes" id="UP000317650">
    <property type="component" value="Chromosome 4"/>
</dbReference>
<organism evidence="2 3">
    <name type="scientific">Musa balbisiana</name>
    <name type="common">Banana</name>
    <dbReference type="NCBI Taxonomy" id="52838"/>
    <lineage>
        <taxon>Eukaryota</taxon>
        <taxon>Viridiplantae</taxon>
        <taxon>Streptophyta</taxon>
        <taxon>Embryophyta</taxon>
        <taxon>Tracheophyta</taxon>
        <taxon>Spermatophyta</taxon>
        <taxon>Magnoliopsida</taxon>
        <taxon>Liliopsida</taxon>
        <taxon>Zingiberales</taxon>
        <taxon>Musaceae</taxon>
        <taxon>Musa</taxon>
    </lineage>
</organism>
<comment type="caution">
    <text evidence="2">The sequence shown here is derived from an EMBL/GenBank/DDBJ whole genome shotgun (WGS) entry which is preliminary data.</text>
</comment>
<name>A0A4S8KCR0_MUSBA</name>
<accession>A0A4S8KCR0</accession>
<reference evidence="2 3" key="1">
    <citation type="journal article" date="2019" name="Nat. Plants">
        <title>Genome sequencing of Musa balbisiana reveals subgenome evolution and function divergence in polyploid bananas.</title>
        <authorList>
            <person name="Yao X."/>
        </authorList>
    </citation>
    <scope>NUCLEOTIDE SEQUENCE [LARGE SCALE GENOMIC DNA]</scope>
    <source>
        <strain evidence="3">cv. DH-PKW</strain>
        <tissue evidence="2">Leaves</tissue>
    </source>
</reference>
<protein>
    <submittedName>
        <fullName evidence="2">Uncharacterized protein</fullName>
    </submittedName>
</protein>
<feature type="region of interest" description="Disordered" evidence="1">
    <location>
        <begin position="184"/>
        <end position="212"/>
    </location>
</feature>
<dbReference type="EMBL" id="PYDT01000001">
    <property type="protein sequence ID" value="THU72933.1"/>
    <property type="molecule type" value="Genomic_DNA"/>
</dbReference>
<dbReference type="AlphaFoldDB" id="A0A4S8KCR0"/>
<proteinExistence type="predicted"/>
<keyword evidence="3" id="KW-1185">Reference proteome</keyword>
<evidence type="ECO:0000313" key="3">
    <source>
        <dbReference type="Proteomes" id="UP000317650"/>
    </source>
</evidence>
<evidence type="ECO:0000313" key="2">
    <source>
        <dbReference type="EMBL" id="THU72933.1"/>
    </source>
</evidence>
<gene>
    <name evidence="2" type="ORF">C4D60_Mb04t17440</name>
</gene>
<evidence type="ECO:0000256" key="1">
    <source>
        <dbReference type="SAM" id="MobiDB-lite"/>
    </source>
</evidence>